<keyword evidence="3" id="KW-1185">Reference proteome</keyword>
<sequence length="316" mass="34359">MIVSAGSTLKLKSLFWLLVHLCVAVTANDDASTNGMNTTDAASDAPADAPVTADSDDDRCPAFRWLDTDHPKTPIYGAPDGCRCYEGLSEIDCGYCESDAACQMEDPGLFCRSGFRYAEKDTQKAFKCTLTNEYEELFPNGKASFFLDLTAGLAKISVFNTRNVDSFHLMDCQLSGCNFNTKGGMGGDCDLAECECTESNQCPDWFLDLVDSLSGQEATIEVQEYPSTEEGVQGFPSKQVSIIVGDQIIETICTASACATTDPASIDWAAYSYEQAPVPLASSHAPRTLTMPIIMPVTQHEFVALFLGLTAWRMMY</sequence>
<dbReference type="Proteomes" id="UP001153069">
    <property type="component" value="Unassembled WGS sequence"/>
</dbReference>
<dbReference type="OrthoDB" id="66620at2759"/>
<evidence type="ECO:0000313" key="2">
    <source>
        <dbReference type="EMBL" id="CAB9496663.1"/>
    </source>
</evidence>
<protein>
    <submittedName>
        <fullName evidence="2">Uncharacterized protein</fullName>
    </submittedName>
</protein>
<name>A0A9N8H4F3_9STRA</name>
<accession>A0A9N8H4F3</accession>
<feature type="chain" id="PRO_5040134608" evidence="1">
    <location>
        <begin position="25"/>
        <end position="316"/>
    </location>
</feature>
<evidence type="ECO:0000313" key="3">
    <source>
        <dbReference type="Proteomes" id="UP001153069"/>
    </source>
</evidence>
<organism evidence="2 3">
    <name type="scientific">Seminavis robusta</name>
    <dbReference type="NCBI Taxonomy" id="568900"/>
    <lineage>
        <taxon>Eukaryota</taxon>
        <taxon>Sar</taxon>
        <taxon>Stramenopiles</taxon>
        <taxon>Ochrophyta</taxon>
        <taxon>Bacillariophyta</taxon>
        <taxon>Bacillariophyceae</taxon>
        <taxon>Bacillariophycidae</taxon>
        <taxon>Naviculales</taxon>
        <taxon>Naviculaceae</taxon>
        <taxon>Seminavis</taxon>
    </lineage>
</organism>
<feature type="signal peptide" evidence="1">
    <location>
        <begin position="1"/>
        <end position="24"/>
    </location>
</feature>
<keyword evidence="1" id="KW-0732">Signal</keyword>
<dbReference type="EMBL" id="CAICTM010000007">
    <property type="protein sequence ID" value="CAB9496663.1"/>
    <property type="molecule type" value="Genomic_DNA"/>
</dbReference>
<evidence type="ECO:0000256" key="1">
    <source>
        <dbReference type="SAM" id="SignalP"/>
    </source>
</evidence>
<comment type="caution">
    <text evidence="2">The sequence shown here is derived from an EMBL/GenBank/DDBJ whole genome shotgun (WGS) entry which is preliminary data.</text>
</comment>
<dbReference type="AlphaFoldDB" id="A0A9N8H4F3"/>
<reference evidence="2" key="1">
    <citation type="submission" date="2020-06" db="EMBL/GenBank/DDBJ databases">
        <authorList>
            <consortium name="Plant Systems Biology data submission"/>
        </authorList>
    </citation>
    <scope>NUCLEOTIDE SEQUENCE</scope>
    <source>
        <strain evidence="2">D6</strain>
    </source>
</reference>
<gene>
    <name evidence="2" type="ORF">SEMRO_7_G006330.1</name>
</gene>
<proteinExistence type="predicted"/>